<dbReference type="EC" id="4.2.2.29" evidence="7"/>
<organism evidence="8">
    <name type="scientific">Sheuella amnicola</name>
    <dbReference type="NCBI Taxonomy" id="2707330"/>
    <lineage>
        <taxon>Bacteria</taxon>
        <taxon>Pseudomonadati</taxon>
        <taxon>Pseudomonadota</taxon>
        <taxon>Betaproteobacteria</taxon>
        <taxon>Burkholderiales</taxon>
        <taxon>Alcaligenaceae</taxon>
        <taxon>Sheuella</taxon>
    </lineage>
</organism>
<dbReference type="NCBIfam" id="TIGR00247">
    <property type="entry name" value="endolytic transglycosylase MltG"/>
    <property type="match status" value="1"/>
</dbReference>
<dbReference type="AlphaFoldDB" id="A0A6B2QUB6"/>
<comment type="function">
    <text evidence="7">Functions as a peptidoglycan terminase that cleaves nascent peptidoglycan strands endolytically to terminate their elongation.</text>
</comment>
<dbReference type="GO" id="GO:0071555">
    <property type="term" value="P:cell wall organization"/>
    <property type="evidence" value="ECO:0007669"/>
    <property type="project" value="UniProtKB-KW"/>
</dbReference>
<dbReference type="GO" id="GO:0009252">
    <property type="term" value="P:peptidoglycan biosynthetic process"/>
    <property type="evidence" value="ECO:0007669"/>
    <property type="project" value="UniProtKB-UniRule"/>
</dbReference>
<dbReference type="Pfam" id="PF02618">
    <property type="entry name" value="YceG"/>
    <property type="match status" value="1"/>
</dbReference>
<evidence type="ECO:0000256" key="3">
    <source>
        <dbReference type="ARBA" id="ARBA00022989"/>
    </source>
</evidence>
<dbReference type="GO" id="GO:0008932">
    <property type="term" value="F:lytic endotransglycosylase activity"/>
    <property type="evidence" value="ECO:0007669"/>
    <property type="project" value="UniProtKB-UniRule"/>
</dbReference>
<dbReference type="CDD" id="cd08010">
    <property type="entry name" value="MltG_like"/>
    <property type="match status" value="1"/>
</dbReference>
<keyword evidence="3 7" id="KW-1133">Transmembrane helix</keyword>
<name>A0A6B2QUB6_9BURK</name>
<dbReference type="RefSeq" id="WP_163651202.1">
    <property type="nucleotide sequence ID" value="NZ_JAAGRN010000001.1"/>
</dbReference>
<evidence type="ECO:0000256" key="5">
    <source>
        <dbReference type="ARBA" id="ARBA00023239"/>
    </source>
</evidence>
<evidence type="ECO:0000256" key="2">
    <source>
        <dbReference type="ARBA" id="ARBA00022692"/>
    </source>
</evidence>
<evidence type="ECO:0000256" key="7">
    <source>
        <dbReference type="HAMAP-Rule" id="MF_02065"/>
    </source>
</evidence>
<gene>
    <name evidence="7 8" type="primary">mltG</name>
    <name evidence="8" type="ORF">G3I67_01580</name>
</gene>
<dbReference type="PANTHER" id="PTHR30518:SF2">
    <property type="entry name" value="ENDOLYTIC MUREIN TRANSGLYCOSYLASE"/>
    <property type="match status" value="1"/>
</dbReference>
<evidence type="ECO:0000256" key="4">
    <source>
        <dbReference type="ARBA" id="ARBA00023136"/>
    </source>
</evidence>
<comment type="caution">
    <text evidence="8">The sequence shown here is derived from an EMBL/GenBank/DDBJ whole genome shotgun (WGS) entry which is preliminary data.</text>
</comment>
<evidence type="ECO:0000313" key="8">
    <source>
        <dbReference type="EMBL" id="NDY81910.1"/>
    </source>
</evidence>
<accession>A0A6B2QUB6</accession>
<dbReference type="Gene3D" id="3.30.1490.480">
    <property type="entry name" value="Endolytic murein transglycosylase"/>
    <property type="match status" value="1"/>
</dbReference>
<dbReference type="Gene3D" id="3.30.160.60">
    <property type="entry name" value="Classic Zinc Finger"/>
    <property type="match status" value="1"/>
</dbReference>
<reference evidence="8" key="1">
    <citation type="submission" date="2020-02" db="EMBL/GenBank/DDBJ databases">
        <authorList>
            <person name="Chen W.-M."/>
        </authorList>
    </citation>
    <scope>NUCLEOTIDE SEQUENCE</scope>
    <source>
        <strain evidence="8">NBD-18</strain>
    </source>
</reference>
<keyword evidence="2 7" id="KW-0812">Transmembrane</keyword>
<keyword evidence="7" id="KW-0997">Cell inner membrane</keyword>
<dbReference type="InterPro" id="IPR003770">
    <property type="entry name" value="MLTG-like"/>
</dbReference>
<dbReference type="EMBL" id="JAAGRN010000001">
    <property type="protein sequence ID" value="NDY81910.1"/>
    <property type="molecule type" value="Genomic_DNA"/>
</dbReference>
<dbReference type="HAMAP" id="MF_02065">
    <property type="entry name" value="MltG"/>
    <property type="match status" value="1"/>
</dbReference>
<feature type="site" description="Important for catalytic activity" evidence="7">
    <location>
        <position position="229"/>
    </location>
</feature>
<comment type="catalytic activity">
    <reaction evidence="7">
        <text>a peptidoglycan chain = a peptidoglycan chain with N-acetyl-1,6-anhydromuramyl-[peptide] at the reducing end + a peptidoglycan chain with N-acetylglucosamine at the non-reducing end.</text>
        <dbReference type="EC" id="4.2.2.29"/>
    </reaction>
</comment>
<evidence type="ECO:0000256" key="1">
    <source>
        <dbReference type="ARBA" id="ARBA00022475"/>
    </source>
</evidence>
<keyword evidence="1 7" id="KW-1003">Cell membrane</keyword>
<keyword evidence="4 7" id="KW-0472">Membrane</keyword>
<evidence type="ECO:0000256" key="6">
    <source>
        <dbReference type="ARBA" id="ARBA00023316"/>
    </source>
</evidence>
<comment type="similarity">
    <text evidence="7">Belongs to the transglycosylase MltG family.</text>
</comment>
<sequence length="347" mass="38251">MKVLNKLIFFILVPILLLAVASLAGAYYWMHHPLDLPAEKVDIIVPSGTTPSGVSRLLNQAGIHVNQQAFVLMSRLAELDKKLKAGGYQVVRGDSPWLVVKRMADGDMTQRQLTIVEGWNLRQIRSALSQHPDIKQTLSGISDAELISRLGQNVGDWLSAQSISSRHAEGLFFPDTYIFSIGTPDVEILQRAARAQITVIDKAWPERQSGLPIKNPYEALILASIVEKETGKATDRARISGVFINRLRINMPLQTDPTVIYGMGEAYNGKIRKQDLLTDTPWNTYTRNGLPPSPIASVGKAALIAALQPESHQYLYFVSKGDGSSAFSATLPEHNKNVSTYILGRKP</sequence>
<dbReference type="PANTHER" id="PTHR30518">
    <property type="entry name" value="ENDOLYTIC MUREIN TRANSGLYCOSYLASE"/>
    <property type="match status" value="1"/>
</dbReference>
<proteinExistence type="inferred from homology"/>
<dbReference type="GO" id="GO:0005886">
    <property type="term" value="C:plasma membrane"/>
    <property type="evidence" value="ECO:0007669"/>
    <property type="project" value="UniProtKB-UniRule"/>
</dbReference>
<protein>
    <recommendedName>
        <fullName evidence="7">Endolytic murein transglycosylase</fullName>
        <ecNumber evidence="7">4.2.2.29</ecNumber>
    </recommendedName>
    <alternativeName>
        <fullName evidence="7">Peptidoglycan lytic transglycosylase</fullName>
    </alternativeName>
    <alternativeName>
        <fullName evidence="7">Peptidoglycan polymerization terminase</fullName>
    </alternativeName>
</protein>
<keyword evidence="6 7" id="KW-0961">Cell wall biogenesis/degradation</keyword>
<keyword evidence="5 7" id="KW-0456">Lyase</keyword>